<feature type="compositionally biased region" description="Gly residues" evidence="1">
    <location>
        <begin position="86"/>
        <end position="95"/>
    </location>
</feature>
<gene>
    <name evidence="4" type="ORF">LZ495_29710</name>
</gene>
<dbReference type="Gene3D" id="2.30.30.40">
    <property type="entry name" value="SH3 Domains"/>
    <property type="match status" value="1"/>
</dbReference>
<dbReference type="PROSITE" id="PS51781">
    <property type="entry name" value="SH3B"/>
    <property type="match status" value="1"/>
</dbReference>
<keyword evidence="5" id="KW-1185">Reference proteome</keyword>
<dbReference type="RefSeq" id="WP_235056035.1">
    <property type="nucleotide sequence ID" value="NZ_JAKFHA010000023.1"/>
</dbReference>
<dbReference type="AlphaFoldDB" id="A0AA41Q700"/>
<keyword evidence="2" id="KW-0472">Membrane</keyword>
<dbReference type="Pfam" id="PF08239">
    <property type="entry name" value="SH3_3"/>
    <property type="match status" value="1"/>
</dbReference>
<keyword evidence="2" id="KW-1133">Transmembrane helix</keyword>
<comment type="caution">
    <text evidence="4">The sequence shown here is derived from an EMBL/GenBank/DDBJ whole genome shotgun (WGS) entry which is preliminary data.</text>
</comment>
<feature type="compositionally biased region" description="Low complexity" evidence="1">
    <location>
        <begin position="68"/>
        <end position="85"/>
    </location>
</feature>
<organism evidence="4 5">
    <name type="scientific">Yinghuangia soli</name>
    <dbReference type="NCBI Taxonomy" id="2908204"/>
    <lineage>
        <taxon>Bacteria</taxon>
        <taxon>Bacillati</taxon>
        <taxon>Actinomycetota</taxon>
        <taxon>Actinomycetes</taxon>
        <taxon>Kitasatosporales</taxon>
        <taxon>Streptomycetaceae</taxon>
        <taxon>Yinghuangia</taxon>
    </lineage>
</organism>
<accession>A0AA41Q700</accession>
<evidence type="ECO:0000256" key="1">
    <source>
        <dbReference type="SAM" id="MobiDB-lite"/>
    </source>
</evidence>
<evidence type="ECO:0000313" key="4">
    <source>
        <dbReference type="EMBL" id="MCF2531372.1"/>
    </source>
</evidence>
<feature type="region of interest" description="Disordered" evidence="1">
    <location>
        <begin position="63"/>
        <end position="116"/>
    </location>
</feature>
<feature type="domain" description="SH3b" evidence="3">
    <location>
        <begin position="115"/>
        <end position="192"/>
    </location>
</feature>
<feature type="region of interest" description="Disordered" evidence="1">
    <location>
        <begin position="1"/>
        <end position="33"/>
    </location>
</feature>
<feature type="transmembrane region" description="Helical" evidence="2">
    <location>
        <begin position="40"/>
        <end position="58"/>
    </location>
</feature>
<feature type="compositionally biased region" description="Gly residues" evidence="1">
    <location>
        <begin position="21"/>
        <end position="33"/>
    </location>
</feature>
<name>A0AA41Q700_9ACTN</name>
<evidence type="ECO:0000259" key="3">
    <source>
        <dbReference type="PROSITE" id="PS51781"/>
    </source>
</evidence>
<proteinExistence type="predicted"/>
<feature type="compositionally biased region" description="Polar residues" evidence="1">
    <location>
        <begin position="7"/>
        <end position="18"/>
    </location>
</feature>
<evidence type="ECO:0000313" key="5">
    <source>
        <dbReference type="Proteomes" id="UP001165378"/>
    </source>
</evidence>
<dbReference type="Proteomes" id="UP001165378">
    <property type="component" value="Unassembled WGS sequence"/>
</dbReference>
<keyword evidence="2" id="KW-0812">Transmembrane</keyword>
<evidence type="ECO:0000256" key="2">
    <source>
        <dbReference type="SAM" id="Phobius"/>
    </source>
</evidence>
<dbReference type="EMBL" id="JAKFHA010000023">
    <property type="protein sequence ID" value="MCF2531372.1"/>
    <property type="molecule type" value="Genomic_DNA"/>
</dbReference>
<dbReference type="InterPro" id="IPR003646">
    <property type="entry name" value="SH3-like_bac-type"/>
</dbReference>
<sequence length="201" mass="20280">MADEPSSLGSWLKTQVQRKPSGGGEEATGSGGGLRLSRGMWIALGLSVVVIVVVLLGGNDNGTPTENASDSGSPTVSSSATASGAGAPGGDGTGAASGDPNQPAATATGTRIPKGKTAFTQHRTSLIVRSEPNNTSEVIARLGYETQVTLVCHTTGPAVYGRNAKSSTLWDKVTTPGGNTGYVPDVWVLTEAEVPTLVEAC</sequence>
<reference evidence="4" key="1">
    <citation type="submission" date="2022-01" db="EMBL/GenBank/DDBJ databases">
        <title>Genome-Based Taxonomic Classification of the Phylum Actinobacteria.</title>
        <authorList>
            <person name="Gao Y."/>
        </authorList>
    </citation>
    <scope>NUCLEOTIDE SEQUENCE</scope>
    <source>
        <strain evidence="4">KLBMP 8922</strain>
    </source>
</reference>
<protein>
    <submittedName>
        <fullName evidence="4">SH3 domain-containing protein</fullName>
    </submittedName>
</protein>